<organism evidence="11 12">
    <name type="scientific">Corynebacterium deserti GIMN1.010</name>
    <dbReference type="NCBI Taxonomy" id="931089"/>
    <lineage>
        <taxon>Bacteria</taxon>
        <taxon>Bacillati</taxon>
        <taxon>Actinomycetota</taxon>
        <taxon>Actinomycetes</taxon>
        <taxon>Mycobacteriales</taxon>
        <taxon>Corynebacteriaceae</taxon>
        <taxon>Corynebacterium</taxon>
    </lineage>
</organism>
<dbReference type="PROSITE" id="PS00738">
    <property type="entry name" value="ADOHCYASE_1"/>
    <property type="match status" value="1"/>
</dbReference>
<comment type="similarity">
    <text evidence="1 5 9">Belongs to the adenosylhomocysteinase family.</text>
</comment>
<dbReference type="RefSeq" id="WP_053544322.1">
    <property type="nucleotide sequence ID" value="NZ_CP009220.1"/>
</dbReference>
<dbReference type="OrthoDB" id="9802717at2"/>
<feature type="binding site" evidence="5 7">
    <location>
        <position position="288"/>
    </location>
    <ligand>
        <name>NAD(+)</name>
        <dbReference type="ChEBI" id="CHEBI:57540"/>
    </ligand>
</feature>
<comment type="subcellular location">
    <subcellularLocation>
        <location evidence="5">Cytoplasm</location>
    </subcellularLocation>
</comment>
<dbReference type="InterPro" id="IPR036291">
    <property type="entry name" value="NAD(P)-bd_dom_sf"/>
</dbReference>
<dbReference type="SMART" id="SM00996">
    <property type="entry name" value="AdoHcyase"/>
    <property type="match status" value="1"/>
</dbReference>
<dbReference type="Gene3D" id="3.40.50.1480">
    <property type="entry name" value="Adenosylhomocysteinase-like"/>
    <property type="match status" value="1"/>
</dbReference>
<evidence type="ECO:0000256" key="3">
    <source>
        <dbReference type="ARBA" id="ARBA00022801"/>
    </source>
</evidence>
<feature type="binding site" evidence="5 6">
    <location>
        <position position="235"/>
    </location>
    <ligand>
        <name>substrate</name>
    </ligand>
</feature>
<feature type="binding site" evidence="5 7">
    <location>
        <begin position="344"/>
        <end position="346"/>
    </location>
    <ligand>
        <name>NAD(+)</name>
        <dbReference type="ChEBI" id="CHEBI:57540"/>
    </ligand>
</feature>
<feature type="binding site" evidence="5 6">
    <location>
        <position position="201"/>
    </location>
    <ligand>
        <name>substrate</name>
    </ligand>
</feature>
<dbReference type="InterPro" id="IPR000043">
    <property type="entry name" value="Adenosylhomocysteinase-like"/>
</dbReference>
<comment type="pathway">
    <text evidence="5 8">Amino-acid biosynthesis; L-homocysteine biosynthesis; L-homocysteine from S-adenosyl-L-homocysteine: step 1/1.</text>
</comment>
<dbReference type="GO" id="GO:0071269">
    <property type="term" value="P:L-homocysteine biosynthetic process"/>
    <property type="evidence" value="ECO:0007669"/>
    <property type="project" value="UniProtKB-UniRule"/>
</dbReference>
<feature type="binding site" evidence="5">
    <location>
        <position position="323"/>
    </location>
    <ligand>
        <name>NAD(+)</name>
        <dbReference type="ChEBI" id="CHEBI:57540"/>
    </ligand>
</feature>
<feature type="domain" description="S-adenosyl-L-homocysteine hydrolase NAD binding" evidence="10">
    <location>
        <begin position="236"/>
        <end position="398"/>
    </location>
</feature>
<feature type="binding site" evidence="5 7">
    <location>
        <begin position="202"/>
        <end position="204"/>
    </location>
    <ligand>
        <name>NAD(+)</name>
        <dbReference type="ChEBI" id="CHEBI:57540"/>
    </ligand>
</feature>
<keyword evidence="3 5" id="KW-0378">Hydrolase</keyword>
<name>A0A0M4CVX4_9CORY</name>
<dbReference type="GO" id="GO:0006730">
    <property type="term" value="P:one-carbon metabolic process"/>
    <property type="evidence" value="ECO:0007669"/>
    <property type="project" value="UniProtKB-UniRule"/>
</dbReference>
<feature type="binding site" evidence="5 7">
    <location>
        <position position="392"/>
    </location>
    <ligand>
        <name>NAD(+)</name>
        <dbReference type="ChEBI" id="CHEBI:57540"/>
    </ligand>
</feature>
<comment type="function">
    <text evidence="5">May play a key role in the regulation of the intracellular concentration of adenosylhomocysteine.</text>
</comment>
<keyword evidence="5" id="KW-0963">Cytoplasm</keyword>
<comment type="catalytic activity">
    <reaction evidence="5 8">
        <text>S-adenosyl-L-homocysteine + H2O = L-homocysteine + adenosine</text>
        <dbReference type="Rhea" id="RHEA:21708"/>
        <dbReference type="ChEBI" id="CHEBI:15377"/>
        <dbReference type="ChEBI" id="CHEBI:16335"/>
        <dbReference type="ChEBI" id="CHEBI:57856"/>
        <dbReference type="ChEBI" id="CHEBI:58199"/>
        <dbReference type="EC" id="3.13.2.1"/>
    </reaction>
</comment>
<comment type="cofactor">
    <cofactor evidence="5 7 8">
        <name>NAD(+)</name>
        <dbReference type="ChEBI" id="CHEBI:57540"/>
    </cofactor>
    <text evidence="5 7 8">Binds 1 NAD(+) per subunit.</text>
</comment>
<dbReference type="EMBL" id="CP009220">
    <property type="protein sequence ID" value="ALC05212.1"/>
    <property type="molecule type" value="Genomic_DNA"/>
</dbReference>
<evidence type="ECO:0000259" key="10">
    <source>
        <dbReference type="SMART" id="SM00997"/>
    </source>
</evidence>
<evidence type="ECO:0000256" key="6">
    <source>
        <dbReference type="PIRSR" id="PIRSR001109-1"/>
    </source>
</evidence>
<dbReference type="GO" id="GO:0033353">
    <property type="term" value="P:S-adenosylmethionine cycle"/>
    <property type="evidence" value="ECO:0007669"/>
    <property type="project" value="TreeGrafter"/>
</dbReference>
<dbReference type="PATRIC" id="fig|931089.4.peg.770"/>
<evidence type="ECO:0000313" key="12">
    <source>
        <dbReference type="Proteomes" id="UP000068067"/>
    </source>
</evidence>
<dbReference type="SUPFAM" id="SSF52283">
    <property type="entry name" value="Formate/glycerate dehydrogenase catalytic domain-like"/>
    <property type="match status" value="1"/>
</dbReference>
<feature type="binding site" evidence="5 6">
    <location>
        <position position="57"/>
    </location>
    <ligand>
        <name>substrate</name>
    </ligand>
</feature>
<dbReference type="SMART" id="SM00997">
    <property type="entry name" value="AdoHcyase_NAD"/>
    <property type="match status" value="1"/>
</dbReference>
<accession>A0A0M4CVX4</accession>
<dbReference type="Pfam" id="PF00670">
    <property type="entry name" value="AdoHcyase_NAD"/>
    <property type="match status" value="1"/>
</dbReference>
<dbReference type="PANTHER" id="PTHR23420">
    <property type="entry name" value="ADENOSYLHOMOCYSTEINASE"/>
    <property type="match status" value="1"/>
</dbReference>
<evidence type="ECO:0000256" key="1">
    <source>
        <dbReference type="ARBA" id="ARBA00007122"/>
    </source>
</evidence>
<evidence type="ECO:0000313" key="11">
    <source>
        <dbReference type="EMBL" id="ALC05212.1"/>
    </source>
</evidence>
<dbReference type="PROSITE" id="PS00739">
    <property type="entry name" value="ADOHCYASE_2"/>
    <property type="match status" value="1"/>
</dbReference>
<feature type="binding site" evidence="7">
    <location>
        <begin position="267"/>
        <end position="272"/>
    </location>
    <ligand>
        <name>NAD(+)</name>
        <dbReference type="ChEBI" id="CHEBI:57540"/>
    </ligand>
</feature>
<dbReference type="PIRSF" id="PIRSF001109">
    <property type="entry name" value="Ad_hcy_hydrolase"/>
    <property type="match status" value="1"/>
</dbReference>
<evidence type="ECO:0000256" key="9">
    <source>
        <dbReference type="RuleBase" id="RU004166"/>
    </source>
</evidence>
<feature type="binding site" evidence="5">
    <location>
        <begin position="265"/>
        <end position="270"/>
    </location>
    <ligand>
        <name>NAD(+)</name>
        <dbReference type="ChEBI" id="CHEBI:57540"/>
    </ligand>
</feature>
<dbReference type="Gene3D" id="3.40.50.720">
    <property type="entry name" value="NAD(P)-binding Rossmann-like Domain"/>
    <property type="match status" value="1"/>
</dbReference>
<feature type="binding site" evidence="7">
    <location>
        <position position="399"/>
    </location>
    <ligand>
        <name>NAD(+)</name>
        <dbReference type="ChEBI" id="CHEBI:57540"/>
    </ligand>
</feature>
<dbReference type="GO" id="GO:0005829">
    <property type="term" value="C:cytosol"/>
    <property type="evidence" value="ECO:0007669"/>
    <property type="project" value="TreeGrafter"/>
</dbReference>
<dbReference type="HAMAP" id="MF_00563">
    <property type="entry name" value="AdoHcyase"/>
    <property type="match status" value="1"/>
</dbReference>
<keyword evidence="12" id="KW-1185">Reference proteome</keyword>
<dbReference type="NCBIfam" id="TIGR00936">
    <property type="entry name" value="ahcY"/>
    <property type="match status" value="1"/>
</dbReference>
<dbReference type="CDD" id="cd00401">
    <property type="entry name" value="SAHH"/>
    <property type="match status" value="1"/>
</dbReference>
<keyword evidence="4 5" id="KW-0520">NAD</keyword>
<dbReference type="FunFam" id="3.40.50.720:FF:000004">
    <property type="entry name" value="Adenosylhomocysteinase"/>
    <property type="match status" value="1"/>
</dbReference>
<dbReference type="InterPro" id="IPR020082">
    <property type="entry name" value="S-Ado-L-homoCys_hydrolase_CS"/>
</dbReference>
<feature type="binding site" evidence="5 6">
    <location>
        <position position="231"/>
    </location>
    <ligand>
        <name>substrate</name>
    </ligand>
</feature>
<evidence type="ECO:0000256" key="5">
    <source>
        <dbReference type="HAMAP-Rule" id="MF_00563"/>
    </source>
</evidence>
<dbReference type="UniPathway" id="UPA00314">
    <property type="reaction ID" value="UER00076"/>
</dbReference>
<dbReference type="KEGG" id="cdx:CDES_03800"/>
<sequence length="478" mass="52408">MAKVTDFKVADLSLAEAGRHQIRLAEYEMPGLIQLRKEFAEEQPLKGARIAGSIHMTVQTAVLIETLTALGAEVRWASCNIFSTQDEAAAAIVVGDGTVEEPAGVPVFAWKGESLDEYWWCINQIFSWGDELPNMILDDGGDATMAVIRGREYEQAGVVPPAEDNDSDEYIAFLGMLREVLAAEPGKWGKIAESVKGVTEETTTGVHRLYHFAEEGVLPFPAMNVNDAVTKSKFDNKYGTRHSLIDGINRATDMLMGGKNVLVCGYGDVGKGCAEAFDGQGARVKVTEADPINALQALMDGFSVVTVDEAIEDADIVITATGNKDIISFEQMLKMKDHALLGNIGHFDNEIDMHSLLHRDDVTRTTIKPQVDEFTFSTGRSIIVLSEGRLLNLGNATGHPSFVMSNSFADQTIAQIELFQNDGQYENEVYRLPKILDEKVARIHVEALGGTLTELTKEQAEYIGVDVAGPFKPEHYRY</sequence>
<dbReference type="SUPFAM" id="SSF51735">
    <property type="entry name" value="NAD(P)-binding Rossmann-fold domains"/>
    <property type="match status" value="1"/>
</dbReference>
<gene>
    <name evidence="5 11" type="primary">ahcY</name>
    <name evidence="11" type="ORF">CDES_03800</name>
</gene>
<evidence type="ECO:0000256" key="7">
    <source>
        <dbReference type="PIRSR" id="PIRSR001109-2"/>
    </source>
</evidence>
<feature type="binding site" evidence="5">
    <location>
        <position position="236"/>
    </location>
    <ligand>
        <name>NAD(+)</name>
        <dbReference type="ChEBI" id="CHEBI:57540"/>
    </ligand>
</feature>
<protein>
    <recommendedName>
        <fullName evidence="5">Adenosylhomocysteinase</fullName>
        <ecNumber evidence="5">3.13.2.1</ecNumber>
    </recommendedName>
    <alternativeName>
        <fullName evidence="5">S-adenosyl-L-homocysteine hydrolase</fullName>
        <shortName evidence="5">AdoHcyase</shortName>
    </alternativeName>
</protein>
<dbReference type="Pfam" id="PF05221">
    <property type="entry name" value="AdoHcyase"/>
    <property type="match status" value="1"/>
</dbReference>
<proteinExistence type="inferred from homology"/>
<dbReference type="Proteomes" id="UP000068067">
    <property type="component" value="Chromosome"/>
</dbReference>
<dbReference type="GO" id="GO:0004013">
    <property type="term" value="F:adenosylhomocysteinase activity"/>
    <property type="evidence" value="ECO:0007669"/>
    <property type="project" value="UniProtKB-UniRule"/>
</dbReference>
<keyword evidence="2 5" id="KW-0554">One-carbon metabolism</keyword>
<evidence type="ECO:0000256" key="4">
    <source>
        <dbReference type="ARBA" id="ARBA00023027"/>
    </source>
</evidence>
<dbReference type="PANTHER" id="PTHR23420:SF0">
    <property type="entry name" value="ADENOSYLHOMOCYSTEINASE"/>
    <property type="match status" value="1"/>
</dbReference>
<evidence type="ECO:0000256" key="8">
    <source>
        <dbReference type="RuleBase" id="RU000548"/>
    </source>
</evidence>
<reference evidence="11 12" key="1">
    <citation type="submission" date="2014-08" db="EMBL/GenBank/DDBJ databases">
        <title>Complete genome sequence of Corynebacterium deserti GIMN1.010 (=DSM 45689), isolated from desert sand in western China.</title>
        <authorList>
            <person name="Ruckert C."/>
            <person name="Albersmeier A."/>
            <person name="Kalinowski J."/>
        </authorList>
    </citation>
    <scope>NUCLEOTIDE SEQUENCE [LARGE SCALE GENOMIC DNA]</scope>
    <source>
        <strain evidence="11 12">GIMN1.010</strain>
    </source>
</reference>
<dbReference type="AlphaFoldDB" id="A0A0M4CVX4"/>
<dbReference type="InterPro" id="IPR042172">
    <property type="entry name" value="Adenosylhomocyst_ase-like_sf"/>
</dbReference>
<dbReference type="EC" id="3.13.2.1" evidence="5"/>
<evidence type="ECO:0000256" key="2">
    <source>
        <dbReference type="ARBA" id="ARBA00022563"/>
    </source>
</evidence>
<feature type="binding site" evidence="7">
    <location>
        <position position="293"/>
    </location>
    <ligand>
        <name>NAD(+)</name>
        <dbReference type="ChEBI" id="CHEBI:57540"/>
    </ligand>
</feature>
<feature type="binding site" evidence="5 6">
    <location>
        <position position="139"/>
    </location>
    <ligand>
        <name>substrate</name>
    </ligand>
</feature>
<dbReference type="InterPro" id="IPR015878">
    <property type="entry name" value="Ado_hCys_hydrolase_NAD-bd"/>
</dbReference>
<dbReference type="NCBIfam" id="NF004005">
    <property type="entry name" value="PRK05476.2-3"/>
    <property type="match status" value="1"/>
</dbReference>
<dbReference type="STRING" id="931089.CDES_03800"/>